<dbReference type="PANTHER" id="PTHR24095">
    <property type="entry name" value="ACETYL-COENZYME A SYNTHETASE"/>
    <property type="match status" value="1"/>
</dbReference>
<dbReference type="NCBIfam" id="NF003313">
    <property type="entry name" value="PRK04319.1"/>
    <property type="match status" value="1"/>
</dbReference>
<keyword evidence="4" id="KW-0067">ATP-binding</keyword>
<dbReference type="Pfam" id="PF00501">
    <property type="entry name" value="AMP-binding"/>
    <property type="match status" value="1"/>
</dbReference>
<dbReference type="InterPro" id="IPR000873">
    <property type="entry name" value="AMP-dep_synth/lig_dom"/>
</dbReference>
<evidence type="ECO:0000256" key="1">
    <source>
        <dbReference type="ARBA" id="ARBA00013275"/>
    </source>
</evidence>
<dbReference type="PANTHER" id="PTHR24095:SF14">
    <property type="entry name" value="ACETYL-COENZYME A SYNTHETASE 1"/>
    <property type="match status" value="1"/>
</dbReference>
<dbReference type="InterPro" id="IPR025110">
    <property type="entry name" value="AMP-bd_C"/>
</dbReference>
<dbReference type="Gene3D" id="3.30.300.30">
    <property type="match status" value="1"/>
</dbReference>
<evidence type="ECO:0000313" key="9">
    <source>
        <dbReference type="Proteomes" id="UP001597051"/>
    </source>
</evidence>
<dbReference type="Proteomes" id="UP001597051">
    <property type="component" value="Unassembled WGS sequence"/>
</dbReference>
<keyword evidence="5" id="KW-0007">Acetylation</keyword>
<evidence type="ECO:0000256" key="2">
    <source>
        <dbReference type="ARBA" id="ARBA00022598"/>
    </source>
</evidence>
<dbReference type="InterPro" id="IPR042099">
    <property type="entry name" value="ANL_N_sf"/>
</dbReference>
<protein>
    <recommendedName>
        <fullName evidence="1">acetate--CoA ligase</fullName>
        <ecNumber evidence="1">6.2.1.1</ecNumber>
    </recommendedName>
</protein>
<dbReference type="PROSITE" id="PS00455">
    <property type="entry name" value="AMP_BINDING"/>
    <property type="match status" value="1"/>
</dbReference>
<evidence type="ECO:0000256" key="5">
    <source>
        <dbReference type="ARBA" id="ARBA00022990"/>
    </source>
</evidence>
<dbReference type="Gene3D" id="3.40.50.12780">
    <property type="entry name" value="N-terminal domain of ligase-like"/>
    <property type="match status" value="1"/>
</dbReference>
<dbReference type="EMBL" id="JBHTIZ010000023">
    <property type="protein sequence ID" value="MFD0984652.1"/>
    <property type="molecule type" value="Genomic_DNA"/>
</dbReference>
<keyword evidence="2 8" id="KW-0436">Ligase</keyword>
<comment type="caution">
    <text evidence="8">The sequence shown here is derived from an EMBL/GenBank/DDBJ whole genome shotgun (WGS) entry which is preliminary data.</text>
</comment>
<dbReference type="Pfam" id="PF13193">
    <property type="entry name" value="AMP-binding_C"/>
    <property type="match status" value="1"/>
</dbReference>
<accession>A0ABW3J2K4</accession>
<keyword evidence="9" id="KW-1185">Reference proteome</keyword>
<sequence>MVSTKDKIEHHLSNYEKVKSSFLWENVAKELSGLPEGRGLNIAHEAIDKHALTNQKNSIALRFIRKDSNFQDFTYSELKIQTSKFANVLQNLGIQKGECIFSLAGRIPELYITALGTLKYTAVFCPLYSVFGPEPIFQRLSKGDAVVLVTTAALFEKKVKPLIDRLPYLRYIILTDSNKHASDKILSFTQLMEEAKDEFKIPETNPEDPALLHFTSGTTGMPKGVLHVHKAVYTHYITGKYVLDFHQEDVFWCTADPGWVTGTSYGIIAPLVHGITSIIDEEEFDATRWYSNLEKQKVTIWYTAPTAIRRLMRMNIKPKEIYNLEKLRLILSVGEPLHAGAVIWGLENFGIPILDNWWQTETGGIMIANYPSMNIQPGSMGKPLPGIEVAIAEITDNQIKLITEPNTQGHLVLKKGFPSLFRGYLHDEERFKKCFIGDWYLSGDLAKMDSAGYFWFVGRADDIIKTSGHMVGPFEVESTLMKYPSVSEVAVIGKPEPTIGELVKAFLVLKTDINPNEETKMDIMAFARREMGPAVAPKEIEFVATIPKTRSGKILRRLLKARELGLPEGDLSTLE</sequence>
<dbReference type="RefSeq" id="WP_379755807.1">
    <property type="nucleotide sequence ID" value="NZ_JBHSYB010000024.1"/>
</dbReference>
<dbReference type="GO" id="GO:0003987">
    <property type="term" value="F:acetate-CoA ligase activity"/>
    <property type="evidence" value="ECO:0007669"/>
    <property type="project" value="UniProtKB-EC"/>
</dbReference>
<evidence type="ECO:0000259" key="7">
    <source>
        <dbReference type="Pfam" id="PF13193"/>
    </source>
</evidence>
<feature type="domain" description="AMP-dependent synthetase/ligase" evidence="6">
    <location>
        <begin position="52"/>
        <end position="425"/>
    </location>
</feature>
<evidence type="ECO:0000256" key="4">
    <source>
        <dbReference type="ARBA" id="ARBA00022840"/>
    </source>
</evidence>
<evidence type="ECO:0000259" key="6">
    <source>
        <dbReference type="Pfam" id="PF00501"/>
    </source>
</evidence>
<keyword evidence="3" id="KW-0547">Nucleotide-binding</keyword>
<name>A0ABW3J2K4_9FLAO</name>
<dbReference type="InterPro" id="IPR045851">
    <property type="entry name" value="AMP-bd_C_sf"/>
</dbReference>
<gene>
    <name evidence="8" type="primary">acsA</name>
    <name evidence="8" type="ORF">ACFQ0S_09220</name>
</gene>
<dbReference type="SUPFAM" id="SSF56801">
    <property type="entry name" value="Acetyl-CoA synthetase-like"/>
    <property type="match status" value="1"/>
</dbReference>
<organism evidence="8 9">
    <name type="scientific">Flavobacterium myungsuense</name>
    <dbReference type="NCBI Taxonomy" id="651823"/>
    <lineage>
        <taxon>Bacteria</taxon>
        <taxon>Pseudomonadati</taxon>
        <taxon>Bacteroidota</taxon>
        <taxon>Flavobacteriia</taxon>
        <taxon>Flavobacteriales</taxon>
        <taxon>Flavobacteriaceae</taxon>
        <taxon>Flavobacterium</taxon>
    </lineage>
</organism>
<dbReference type="InterPro" id="IPR020845">
    <property type="entry name" value="AMP-binding_CS"/>
</dbReference>
<proteinExistence type="predicted"/>
<evidence type="ECO:0000313" key="8">
    <source>
        <dbReference type="EMBL" id="MFD0984652.1"/>
    </source>
</evidence>
<evidence type="ECO:0000256" key="3">
    <source>
        <dbReference type="ARBA" id="ARBA00022741"/>
    </source>
</evidence>
<dbReference type="EC" id="6.2.1.1" evidence="1"/>
<feature type="domain" description="AMP-binding enzyme C-terminal" evidence="7">
    <location>
        <begin position="475"/>
        <end position="553"/>
    </location>
</feature>
<reference evidence="9" key="1">
    <citation type="journal article" date="2019" name="Int. J. Syst. Evol. Microbiol.">
        <title>The Global Catalogue of Microorganisms (GCM) 10K type strain sequencing project: providing services to taxonomists for standard genome sequencing and annotation.</title>
        <authorList>
            <consortium name="The Broad Institute Genomics Platform"/>
            <consortium name="The Broad Institute Genome Sequencing Center for Infectious Disease"/>
            <person name="Wu L."/>
            <person name="Ma J."/>
        </authorList>
    </citation>
    <scope>NUCLEOTIDE SEQUENCE [LARGE SCALE GENOMIC DNA]</scope>
    <source>
        <strain evidence="9">CECT 7649</strain>
    </source>
</reference>